<protein>
    <submittedName>
        <fullName evidence="1">Uncharacterized protein</fullName>
    </submittedName>
</protein>
<dbReference type="Proteomes" id="UP001153203">
    <property type="component" value="Unassembled WGS sequence"/>
</dbReference>
<accession>A0A9X4P749</accession>
<dbReference type="AlphaFoldDB" id="A0A9X4P749"/>
<evidence type="ECO:0000313" key="2">
    <source>
        <dbReference type="Proteomes" id="UP001153203"/>
    </source>
</evidence>
<dbReference type="RefSeq" id="WP_279364549.1">
    <property type="nucleotide sequence ID" value="NZ_JAMWGC010000009.1"/>
</dbReference>
<comment type="caution">
    <text evidence="1">The sequence shown here is derived from an EMBL/GenBank/DDBJ whole genome shotgun (WGS) entry which is preliminary data.</text>
</comment>
<reference evidence="1" key="1">
    <citation type="submission" date="2022-06" db="EMBL/GenBank/DDBJ databases">
        <title>Lactococcus from bovine mastitis in China.</title>
        <authorList>
            <person name="Lin Y."/>
            <person name="Han B."/>
        </authorList>
    </citation>
    <scope>NUCLEOTIDE SEQUENCE</scope>
    <source>
        <strain evidence="1">Hebei-B-39</strain>
    </source>
</reference>
<name>A0A9X4P749_9LACT</name>
<gene>
    <name evidence="1" type="ORF">NF708_10175</name>
</gene>
<dbReference type="EMBL" id="JAMWGI010000008">
    <property type="protein sequence ID" value="MDG6194349.1"/>
    <property type="molecule type" value="Genomic_DNA"/>
</dbReference>
<proteinExistence type="predicted"/>
<sequence length="90" mass="10066">MDILKRNTFKYIGSTDDGSGTTSEMTAVIDENGSFKLEMNLLNSEKFFSNETQREDVMEFMVQLLDKAKALATKTVDPENPVVPVVEEGE</sequence>
<evidence type="ECO:0000313" key="1">
    <source>
        <dbReference type="EMBL" id="MDG6194349.1"/>
    </source>
</evidence>
<organism evidence="1 2">
    <name type="scientific">Lactococcus formosensis</name>
    <dbReference type="NCBI Taxonomy" id="1281486"/>
    <lineage>
        <taxon>Bacteria</taxon>
        <taxon>Bacillati</taxon>
        <taxon>Bacillota</taxon>
        <taxon>Bacilli</taxon>
        <taxon>Lactobacillales</taxon>
        <taxon>Streptococcaceae</taxon>
        <taxon>Lactococcus</taxon>
    </lineage>
</organism>